<name>A0A835WBL1_CHLIN</name>
<dbReference type="AlphaFoldDB" id="A0A835WBL1"/>
<evidence type="ECO:0000313" key="4">
    <source>
        <dbReference type="Proteomes" id="UP000650467"/>
    </source>
</evidence>
<sequence>MRSLTQGKTFNVNSFLGPKDAQKGQYYVPQPRYRQFLDSYVSALEEGYQMYLTENYQQQVYKYFVELDWDWDTDLARVMEVTPLLIELISGIASDHYGCAFANVITSIRTPYKVHLNYPQLLTTELLASGCRDRVLAAIREHPRLCGLDVDWERLIDFPHGSLRLMGSKKAPWMDSDPEWVAPQDKAYAPAKLGPDGRWRPMRLTPSLLAAASIFPRAEQVAAFERSPAYLDMIFNDYEASKQRMEERRRRRMELREQYQQTGPPVPQVPLPPGSSKLPLVVTLEVQPDESVAVKIYIKSKFRTKAQPKHKFSLRAGVGQAEVVGTSGSVAQQGGGASGSEPSASLEERGEPHGAA</sequence>
<dbReference type="OrthoDB" id="533622at2759"/>
<dbReference type="Pfam" id="PF23162">
    <property type="entry name" value="AEP_C962R"/>
    <property type="match status" value="1"/>
</dbReference>
<evidence type="ECO:0000259" key="2">
    <source>
        <dbReference type="Pfam" id="PF23162"/>
    </source>
</evidence>
<comment type="caution">
    <text evidence="3">The sequence shown here is derived from an EMBL/GenBank/DDBJ whole genome shotgun (WGS) entry which is preliminary data.</text>
</comment>
<accession>A0A835WBL1</accession>
<evidence type="ECO:0000256" key="1">
    <source>
        <dbReference type="SAM" id="MobiDB-lite"/>
    </source>
</evidence>
<protein>
    <recommendedName>
        <fullName evidence="2">C962R-like N-terminal AEP domain-containing protein</fullName>
    </recommendedName>
</protein>
<reference evidence="3" key="1">
    <citation type="journal article" date="2020" name="bioRxiv">
        <title>Comparative genomics of Chlamydomonas.</title>
        <authorList>
            <person name="Craig R.J."/>
            <person name="Hasan A.R."/>
            <person name="Ness R.W."/>
            <person name="Keightley P.D."/>
        </authorList>
    </citation>
    <scope>NUCLEOTIDE SEQUENCE</scope>
    <source>
        <strain evidence="3">SAG 7.73</strain>
    </source>
</reference>
<dbReference type="Proteomes" id="UP000650467">
    <property type="component" value="Unassembled WGS sequence"/>
</dbReference>
<gene>
    <name evidence="3" type="ORF">HXX76_001145</name>
</gene>
<dbReference type="InterPro" id="IPR056443">
    <property type="entry name" value="AEP_C962R"/>
</dbReference>
<proteinExistence type="predicted"/>
<dbReference type="EMBL" id="JAEHOC010000002">
    <property type="protein sequence ID" value="KAG2444392.1"/>
    <property type="molecule type" value="Genomic_DNA"/>
</dbReference>
<organism evidence="3 4">
    <name type="scientific">Chlamydomonas incerta</name>
    <dbReference type="NCBI Taxonomy" id="51695"/>
    <lineage>
        <taxon>Eukaryota</taxon>
        <taxon>Viridiplantae</taxon>
        <taxon>Chlorophyta</taxon>
        <taxon>core chlorophytes</taxon>
        <taxon>Chlorophyceae</taxon>
        <taxon>CS clade</taxon>
        <taxon>Chlamydomonadales</taxon>
        <taxon>Chlamydomonadaceae</taxon>
        <taxon>Chlamydomonas</taxon>
    </lineage>
</organism>
<feature type="compositionally biased region" description="Basic and acidic residues" evidence="1">
    <location>
        <begin position="346"/>
        <end position="356"/>
    </location>
</feature>
<evidence type="ECO:0000313" key="3">
    <source>
        <dbReference type="EMBL" id="KAG2444392.1"/>
    </source>
</evidence>
<keyword evidence="4" id="KW-1185">Reference proteome</keyword>
<feature type="domain" description="C962R-like N-terminal AEP" evidence="2">
    <location>
        <begin position="22"/>
        <end position="176"/>
    </location>
</feature>
<feature type="region of interest" description="Disordered" evidence="1">
    <location>
        <begin position="325"/>
        <end position="356"/>
    </location>
</feature>